<evidence type="ECO:0000256" key="20">
    <source>
        <dbReference type="ARBA" id="ARBA00048822"/>
    </source>
</evidence>
<evidence type="ECO:0000256" key="18">
    <source>
        <dbReference type="ARBA" id="ARBA00048597"/>
    </source>
</evidence>
<evidence type="ECO:0000256" key="16">
    <source>
        <dbReference type="ARBA" id="ARBA00048402"/>
    </source>
</evidence>
<comment type="catalytic activity">
    <reaction evidence="15">
        <text>N-(9Z-octadecenoyl)-L-asparagine + H2O = L-asparagine + (9Z)-octadecenoate</text>
        <dbReference type="Rhea" id="RHEA:64136"/>
        <dbReference type="ChEBI" id="CHEBI:15377"/>
        <dbReference type="ChEBI" id="CHEBI:30823"/>
        <dbReference type="ChEBI" id="CHEBI:58048"/>
        <dbReference type="ChEBI" id="CHEBI:149730"/>
    </reaction>
    <physiologicalReaction direction="left-to-right" evidence="15">
        <dbReference type="Rhea" id="RHEA:64137"/>
    </physiologicalReaction>
</comment>
<evidence type="ECO:0000256" key="17">
    <source>
        <dbReference type="ARBA" id="ARBA00048579"/>
    </source>
</evidence>
<comment type="catalytic activity">
    <reaction evidence="21">
        <text>N-(9Z-octadecenoyl)-L-leucine + H2O = L-leucine + (9Z)-octadecenoate</text>
        <dbReference type="Rhea" id="RHEA:51360"/>
        <dbReference type="ChEBI" id="CHEBI:15377"/>
        <dbReference type="ChEBI" id="CHEBI:30823"/>
        <dbReference type="ChEBI" id="CHEBI:57427"/>
        <dbReference type="ChEBI" id="CHEBI:134035"/>
    </reaction>
    <physiologicalReaction direction="left-to-right" evidence="21">
        <dbReference type="Rhea" id="RHEA:51361"/>
    </physiologicalReaction>
    <physiologicalReaction direction="right-to-left" evidence="21">
        <dbReference type="Rhea" id="RHEA:51362"/>
    </physiologicalReaction>
</comment>
<evidence type="ECO:0000313" key="26">
    <source>
        <dbReference type="EMBL" id="KPM09896.1"/>
    </source>
</evidence>
<comment type="catalytic activity">
    <reaction evidence="11">
        <text>N-(9Z-octadecenoyl)-L-tyrosine + H2O = L-tyrosine + (9Z)-octadecenoate</text>
        <dbReference type="Rhea" id="RHEA:64184"/>
        <dbReference type="ChEBI" id="CHEBI:15377"/>
        <dbReference type="ChEBI" id="CHEBI:30823"/>
        <dbReference type="ChEBI" id="CHEBI:58315"/>
        <dbReference type="ChEBI" id="CHEBI:149734"/>
    </reaction>
    <physiologicalReaction direction="left-to-right" evidence="11">
        <dbReference type="Rhea" id="RHEA:64185"/>
    </physiologicalReaction>
</comment>
<dbReference type="Proteomes" id="UP000616769">
    <property type="component" value="Unassembled WGS sequence"/>
</dbReference>
<evidence type="ECO:0000256" key="5">
    <source>
        <dbReference type="ARBA" id="ARBA00022801"/>
    </source>
</evidence>
<dbReference type="OrthoDB" id="3064516at2759"/>
<comment type="pathway">
    <text evidence="1">Lipid metabolism; fatty acid metabolism.</text>
</comment>
<protein>
    <submittedName>
        <fullName evidence="26">Carboxypeptidase-like protein 1</fullName>
    </submittedName>
</protein>
<evidence type="ECO:0000256" key="14">
    <source>
        <dbReference type="ARBA" id="ARBA00048145"/>
    </source>
</evidence>
<dbReference type="PANTHER" id="PTHR45962">
    <property type="entry name" value="N-FATTY-ACYL-AMINO ACID SYNTHASE/HYDROLASE PM20D1"/>
    <property type="match status" value="1"/>
</dbReference>
<evidence type="ECO:0000256" key="1">
    <source>
        <dbReference type="ARBA" id="ARBA00004872"/>
    </source>
</evidence>
<comment type="catalytic activity">
    <reaction evidence="24">
        <text>N-(5Z,8Z,11Z,14Z-eicosatetraenoyl)-L-serine + H2O = (5Z,8Z,11Z,14Z)-eicosatetraenoate + L-serine</text>
        <dbReference type="Rhea" id="RHEA:64116"/>
        <dbReference type="ChEBI" id="CHEBI:15377"/>
        <dbReference type="ChEBI" id="CHEBI:32395"/>
        <dbReference type="ChEBI" id="CHEBI:33384"/>
        <dbReference type="ChEBI" id="CHEBI:149697"/>
    </reaction>
    <physiologicalReaction direction="left-to-right" evidence="24">
        <dbReference type="Rhea" id="RHEA:64117"/>
    </physiologicalReaction>
    <physiologicalReaction direction="right-to-left" evidence="24">
        <dbReference type="Rhea" id="RHEA:64118"/>
    </physiologicalReaction>
</comment>
<comment type="catalytic activity">
    <reaction evidence="10">
        <text>N-octadecanoyl-L-phenylalanine + H2O = octadecanoate + L-phenylalanine</text>
        <dbReference type="Rhea" id="RHEA:64128"/>
        <dbReference type="ChEBI" id="CHEBI:15377"/>
        <dbReference type="ChEBI" id="CHEBI:25629"/>
        <dbReference type="ChEBI" id="CHEBI:58095"/>
        <dbReference type="ChEBI" id="CHEBI:149700"/>
    </reaction>
    <physiologicalReaction direction="left-to-right" evidence="10">
        <dbReference type="Rhea" id="RHEA:64129"/>
    </physiologicalReaction>
</comment>
<evidence type="ECO:0000256" key="19">
    <source>
        <dbReference type="ARBA" id="ARBA00048729"/>
    </source>
</evidence>
<dbReference type="InterPro" id="IPR002933">
    <property type="entry name" value="Peptidase_M20"/>
</dbReference>
<comment type="catalytic activity">
    <reaction evidence="14">
        <text>N-(9Z-octadecenoyl)-L-methionine + H2O = (9Z)-octadecenoate + L-methionine</text>
        <dbReference type="Rhea" id="RHEA:64144"/>
        <dbReference type="ChEBI" id="CHEBI:15377"/>
        <dbReference type="ChEBI" id="CHEBI:30823"/>
        <dbReference type="ChEBI" id="CHEBI:57844"/>
        <dbReference type="ChEBI" id="CHEBI:149732"/>
    </reaction>
    <physiologicalReaction direction="left-to-right" evidence="14">
        <dbReference type="Rhea" id="RHEA:64145"/>
    </physiologicalReaction>
</comment>
<comment type="catalytic activity">
    <reaction evidence="9">
        <text>N-(4Z,7Z,10Z,13Z,16Z,19Z-docosahexaenoyl)-L-phenylalanine + H2O = (4Z,7Z,10Z,13Z,16Z,19Z)-docosahexaenoate + L-phenylalanine</text>
        <dbReference type="Rhea" id="RHEA:64132"/>
        <dbReference type="ChEBI" id="CHEBI:15377"/>
        <dbReference type="ChEBI" id="CHEBI:58095"/>
        <dbReference type="ChEBI" id="CHEBI:77016"/>
        <dbReference type="ChEBI" id="CHEBI:149701"/>
    </reaction>
    <physiologicalReaction direction="left-to-right" evidence="9">
        <dbReference type="Rhea" id="RHEA:64133"/>
    </physiologicalReaction>
</comment>
<comment type="catalytic activity">
    <reaction evidence="13">
        <text>N-hexadecanoyl-L-phenylalanine + H2O = hexadecanoate + L-phenylalanine</text>
        <dbReference type="Rhea" id="RHEA:64124"/>
        <dbReference type="ChEBI" id="CHEBI:7896"/>
        <dbReference type="ChEBI" id="CHEBI:15377"/>
        <dbReference type="ChEBI" id="CHEBI:58095"/>
        <dbReference type="ChEBI" id="CHEBI:149699"/>
    </reaction>
    <physiologicalReaction direction="left-to-right" evidence="13">
        <dbReference type="Rhea" id="RHEA:64125"/>
    </physiologicalReaction>
</comment>
<evidence type="ECO:0000256" key="12">
    <source>
        <dbReference type="ARBA" id="ARBA00047874"/>
    </source>
</evidence>
<dbReference type="SUPFAM" id="SSF53187">
    <property type="entry name" value="Zn-dependent exopeptidases"/>
    <property type="match status" value="1"/>
</dbReference>
<evidence type="ECO:0000256" key="4">
    <source>
        <dbReference type="ARBA" id="ARBA00022723"/>
    </source>
</evidence>
<dbReference type="EMBL" id="JXLN01014223">
    <property type="protein sequence ID" value="KPM09896.1"/>
    <property type="molecule type" value="Genomic_DNA"/>
</dbReference>
<evidence type="ECO:0000256" key="23">
    <source>
        <dbReference type="ARBA" id="ARBA00048879"/>
    </source>
</evidence>
<keyword evidence="3" id="KW-0645">Protease</keyword>
<dbReference type="GO" id="GO:0006508">
    <property type="term" value="P:proteolysis"/>
    <property type="evidence" value="ECO:0007669"/>
    <property type="project" value="UniProtKB-KW"/>
</dbReference>
<dbReference type="VEuPathDB" id="VectorBase:SSCA003830"/>
<comment type="similarity">
    <text evidence="2">Belongs to the peptidase M20A family.</text>
</comment>
<evidence type="ECO:0000256" key="11">
    <source>
        <dbReference type="ARBA" id="ARBA00047866"/>
    </source>
</evidence>
<comment type="catalytic activity">
    <reaction evidence="16">
        <text>N-(5Z,8Z,11Z,14Z)-eicosatetraenoyl-glycine + H2O = (5Z,8Z,11Z,14Z)-eicosatetraenoate + glycine</text>
        <dbReference type="Rhea" id="RHEA:64108"/>
        <dbReference type="ChEBI" id="CHEBI:15377"/>
        <dbReference type="ChEBI" id="CHEBI:32395"/>
        <dbReference type="ChEBI" id="CHEBI:57305"/>
        <dbReference type="ChEBI" id="CHEBI:59002"/>
    </reaction>
    <physiologicalReaction direction="left-to-right" evidence="16">
        <dbReference type="Rhea" id="RHEA:64109"/>
    </physiologicalReaction>
    <physiologicalReaction direction="right-to-left" evidence="16">
        <dbReference type="Rhea" id="RHEA:64110"/>
    </physiologicalReaction>
</comment>
<evidence type="ECO:0000256" key="10">
    <source>
        <dbReference type="ARBA" id="ARBA00047723"/>
    </source>
</evidence>
<comment type="function">
    <text evidence="7">Secreted enzyme that regulates the endogenous N-fatty acyl amino acid (NAAs) tissue and circulating levels by functioning as a bidirectional NAA synthase/hydrolase. It condenses free fatty acids and free amino acids to generate NAAs and bidirectionally catalyzes the reverse hydrolysis reaction. Some of these NAAs stimulate oxidative metabolism via mitochondrial uncoupling, increasing energy expenditure in a UPC1-independent manner. Thereby, this secreted protein may indirectly regulate whole body energy expenditure. PM20D1 circulates in tight association with both low- and high-density (LDL and HDL,respectively) lipoprotein particles.</text>
</comment>
<name>A0A132AFX3_SARSC</name>
<dbReference type="GO" id="GO:0043604">
    <property type="term" value="P:amide biosynthetic process"/>
    <property type="evidence" value="ECO:0007669"/>
    <property type="project" value="TreeGrafter"/>
</dbReference>
<evidence type="ECO:0000256" key="15">
    <source>
        <dbReference type="ARBA" id="ARBA00048380"/>
    </source>
</evidence>
<keyword evidence="26" id="KW-0121">Carboxypeptidase</keyword>
<sequence length="337" mass="38580">MCRKIILLLAAIIFLIVVVFFRAEVYFARPKHISLCNETHKPIQGDDILKRFSEALQIKTITKDIRVYDRNELKNFAAFLRKNFPLIHSSSFIKLETVNNYSLLYYVQGNDSSLKPYLLCSHMDVVPVELEKWDIDPFAGEIKDGFIYGRGAVDVKDTLMAIMESLEYLLKHNFMPIRSFYIAFGHDEEGLGLDGAAEIAQAFRRKDIKEFEFLLDEGTIILHDSIAGIKENTALIGVSEKGYVTENVMPSESEALINHRVHPNQKVAEVIEFDRRLINDDRVEIEIKDDFIEPHPISPYGLDAFGYQTIKKSIEQVFPETITIPSIMLASTDTRLK</sequence>
<comment type="catalytic activity">
    <reaction evidence="20">
        <text>N-(9Z-octadecenoyl)-L-tryptophan + H2O = L-tryptophan + (9Z)-octadecenoate</text>
        <dbReference type="Rhea" id="RHEA:64176"/>
        <dbReference type="ChEBI" id="CHEBI:15377"/>
        <dbReference type="ChEBI" id="CHEBI:30823"/>
        <dbReference type="ChEBI" id="CHEBI:57912"/>
        <dbReference type="ChEBI" id="CHEBI:149733"/>
    </reaction>
    <physiologicalReaction direction="left-to-right" evidence="20">
        <dbReference type="Rhea" id="RHEA:64177"/>
    </physiologicalReaction>
</comment>
<evidence type="ECO:0000256" key="8">
    <source>
        <dbReference type="ARBA" id="ARBA00047450"/>
    </source>
</evidence>
<evidence type="ECO:0000256" key="25">
    <source>
        <dbReference type="ARBA" id="ARBA00049457"/>
    </source>
</evidence>
<dbReference type="FunFam" id="3.40.630.10:FF:000027">
    <property type="entry name" value="N-fatty-acyl-amino acid synthase/hydrolase PM20D1"/>
    <property type="match status" value="1"/>
</dbReference>
<evidence type="ECO:0000256" key="3">
    <source>
        <dbReference type="ARBA" id="ARBA00022670"/>
    </source>
</evidence>
<dbReference type="GO" id="GO:0004046">
    <property type="term" value="F:aminoacylase activity"/>
    <property type="evidence" value="ECO:0007669"/>
    <property type="project" value="UniProtKB-EC"/>
</dbReference>
<evidence type="ECO:0000313" key="27">
    <source>
        <dbReference type="Proteomes" id="UP000616769"/>
    </source>
</evidence>
<accession>A0A132AFX3</accession>
<dbReference type="Pfam" id="PF01546">
    <property type="entry name" value="Peptidase_M20"/>
    <property type="match status" value="1"/>
</dbReference>
<comment type="catalytic activity">
    <reaction evidence="22">
        <text>an N-acyl-aromatic L-alpha-amino acid + H2O = an aromatic L-alpha-amino acid + a carboxylate</text>
        <dbReference type="Rhea" id="RHEA:54184"/>
        <dbReference type="ChEBI" id="CHEBI:15377"/>
        <dbReference type="ChEBI" id="CHEBI:29067"/>
        <dbReference type="ChEBI" id="CHEBI:84824"/>
        <dbReference type="ChEBI" id="CHEBI:138093"/>
        <dbReference type="EC" id="3.5.1.114"/>
    </reaction>
    <physiologicalReaction direction="left-to-right" evidence="22">
        <dbReference type="Rhea" id="RHEA:54185"/>
    </physiologicalReaction>
    <physiologicalReaction direction="right-to-left" evidence="22">
        <dbReference type="Rhea" id="RHEA:54186"/>
    </physiologicalReaction>
</comment>
<comment type="catalytic activity">
    <reaction evidence="17">
        <text>an N-acyl-L-amino acid + H2O = an L-alpha-amino acid + a carboxylate</text>
        <dbReference type="Rhea" id="RHEA:15565"/>
        <dbReference type="ChEBI" id="CHEBI:15377"/>
        <dbReference type="ChEBI" id="CHEBI:29067"/>
        <dbReference type="ChEBI" id="CHEBI:59869"/>
        <dbReference type="ChEBI" id="CHEBI:59874"/>
        <dbReference type="EC" id="3.5.1.14"/>
    </reaction>
    <physiologicalReaction direction="left-to-right" evidence="17">
        <dbReference type="Rhea" id="RHEA:15566"/>
    </physiologicalReaction>
    <physiologicalReaction direction="right-to-left" evidence="17">
        <dbReference type="Rhea" id="RHEA:15567"/>
    </physiologicalReaction>
</comment>
<organism evidence="26 27">
    <name type="scientific">Sarcoptes scabiei</name>
    <name type="common">Itch mite</name>
    <name type="synonym">Acarus scabiei</name>
    <dbReference type="NCBI Taxonomy" id="52283"/>
    <lineage>
        <taxon>Eukaryota</taxon>
        <taxon>Metazoa</taxon>
        <taxon>Ecdysozoa</taxon>
        <taxon>Arthropoda</taxon>
        <taxon>Chelicerata</taxon>
        <taxon>Arachnida</taxon>
        <taxon>Acari</taxon>
        <taxon>Acariformes</taxon>
        <taxon>Sarcoptiformes</taxon>
        <taxon>Astigmata</taxon>
        <taxon>Psoroptidia</taxon>
        <taxon>Sarcoptoidea</taxon>
        <taxon>Sarcoptidae</taxon>
        <taxon>Sarcoptinae</taxon>
        <taxon>Sarcoptes</taxon>
    </lineage>
</organism>
<evidence type="ECO:0000256" key="2">
    <source>
        <dbReference type="ARBA" id="ARBA00006247"/>
    </source>
</evidence>
<dbReference type="SMR" id="A0A132AFX3"/>
<comment type="caution">
    <text evidence="26">The sequence shown here is derived from an EMBL/GenBank/DDBJ whole genome shotgun (WGS) entry which is preliminary data.</text>
</comment>
<evidence type="ECO:0000256" key="6">
    <source>
        <dbReference type="ARBA" id="ARBA00022833"/>
    </source>
</evidence>
<evidence type="ECO:0000256" key="24">
    <source>
        <dbReference type="ARBA" id="ARBA00049100"/>
    </source>
</evidence>
<evidence type="ECO:0000256" key="7">
    <source>
        <dbReference type="ARBA" id="ARBA00046147"/>
    </source>
</evidence>
<dbReference type="GO" id="GO:0046872">
    <property type="term" value="F:metal ion binding"/>
    <property type="evidence" value="ECO:0007669"/>
    <property type="project" value="UniProtKB-KW"/>
</dbReference>
<dbReference type="GO" id="GO:0006520">
    <property type="term" value="P:amino acid metabolic process"/>
    <property type="evidence" value="ECO:0007669"/>
    <property type="project" value="TreeGrafter"/>
</dbReference>
<comment type="catalytic activity">
    <reaction evidence="18">
        <text>N-(9Z-octadecenoyl)-L-serine + H2O = L-serine + (9Z)-octadecenoate</text>
        <dbReference type="Rhea" id="RHEA:51352"/>
        <dbReference type="ChEBI" id="CHEBI:15377"/>
        <dbReference type="ChEBI" id="CHEBI:30823"/>
        <dbReference type="ChEBI" id="CHEBI:33384"/>
        <dbReference type="ChEBI" id="CHEBI:134031"/>
    </reaction>
    <physiologicalReaction direction="left-to-right" evidence="18">
        <dbReference type="Rhea" id="RHEA:51353"/>
    </physiologicalReaction>
</comment>
<comment type="catalytic activity">
    <reaction evidence="12">
        <text>(5Z,8Z,11Z,14Z)-eicosatetraenoate + L-phenylalanine = N-(5Z,8Z,11Z,14Z-eicosatetraenoyl)-L-phenylalanine + H2O</text>
        <dbReference type="Rhea" id="RHEA:51312"/>
        <dbReference type="ChEBI" id="CHEBI:15377"/>
        <dbReference type="ChEBI" id="CHEBI:32395"/>
        <dbReference type="ChEBI" id="CHEBI:58095"/>
        <dbReference type="ChEBI" id="CHEBI:134022"/>
    </reaction>
    <physiologicalReaction direction="left-to-right" evidence="12">
        <dbReference type="Rhea" id="RHEA:51313"/>
    </physiologicalReaction>
    <physiologicalReaction direction="right-to-left" evidence="12">
        <dbReference type="Rhea" id="RHEA:51314"/>
    </physiologicalReaction>
</comment>
<comment type="catalytic activity">
    <reaction evidence="25">
        <text>N-(9Z-octadecenoyl)-L-lysine + H2O = L-lysine + (9Z)-octadecenoate</text>
        <dbReference type="Rhea" id="RHEA:64192"/>
        <dbReference type="ChEBI" id="CHEBI:15377"/>
        <dbReference type="ChEBI" id="CHEBI:30823"/>
        <dbReference type="ChEBI" id="CHEBI:32551"/>
        <dbReference type="ChEBI" id="CHEBI:149731"/>
    </reaction>
    <physiologicalReaction direction="left-to-right" evidence="25">
        <dbReference type="Rhea" id="RHEA:64193"/>
    </physiologicalReaction>
</comment>
<dbReference type="Gene3D" id="3.40.630.10">
    <property type="entry name" value="Zn peptidases"/>
    <property type="match status" value="1"/>
</dbReference>
<keyword evidence="4" id="KW-0479">Metal-binding</keyword>
<evidence type="ECO:0000256" key="22">
    <source>
        <dbReference type="ARBA" id="ARBA00048840"/>
    </source>
</evidence>
<dbReference type="GO" id="GO:0043605">
    <property type="term" value="P:amide catabolic process"/>
    <property type="evidence" value="ECO:0007669"/>
    <property type="project" value="TreeGrafter"/>
</dbReference>
<proteinExistence type="inferred from homology"/>
<dbReference type="AlphaFoldDB" id="A0A132AFX3"/>
<comment type="catalytic activity">
    <reaction evidence="19">
        <text>N-(9Z-octadecenoyl)-L-glutamine + H2O = L-glutamine + (9Z)-octadecenoate</text>
        <dbReference type="Rhea" id="RHEA:51356"/>
        <dbReference type="ChEBI" id="CHEBI:15377"/>
        <dbReference type="ChEBI" id="CHEBI:30823"/>
        <dbReference type="ChEBI" id="CHEBI:58359"/>
        <dbReference type="ChEBI" id="CHEBI:134033"/>
    </reaction>
    <physiologicalReaction direction="left-to-right" evidence="19">
        <dbReference type="Rhea" id="RHEA:51357"/>
    </physiologicalReaction>
</comment>
<reference evidence="26 27" key="1">
    <citation type="journal article" date="2015" name="Parasit. Vectors">
        <title>Draft genome of the scabies mite.</title>
        <authorList>
            <person name="Rider S.D.Jr."/>
            <person name="Morgan M.S."/>
            <person name="Arlian L.G."/>
        </authorList>
    </citation>
    <scope>NUCLEOTIDE SEQUENCE [LARGE SCALE GENOMIC DNA]</scope>
    <source>
        <strain evidence="26">Arlian Lab</strain>
    </source>
</reference>
<evidence type="ECO:0000256" key="9">
    <source>
        <dbReference type="ARBA" id="ARBA00047567"/>
    </source>
</evidence>
<evidence type="ECO:0000256" key="21">
    <source>
        <dbReference type="ARBA" id="ARBA00048827"/>
    </source>
</evidence>
<dbReference type="PANTHER" id="PTHR45962:SF1">
    <property type="entry name" value="N-FATTY-ACYL-AMINO ACID SYNTHASE_HYDROLASE PM20D1"/>
    <property type="match status" value="1"/>
</dbReference>
<comment type="catalytic activity">
    <reaction evidence="8">
        <text>(9Z)-octadecenoate + glycine = N-(9Z-octadecenoyl)glycine + H2O</text>
        <dbReference type="Rhea" id="RHEA:51316"/>
        <dbReference type="ChEBI" id="CHEBI:15377"/>
        <dbReference type="ChEBI" id="CHEBI:30823"/>
        <dbReference type="ChEBI" id="CHEBI:57305"/>
        <dbReference type="ChEBI" id="CHEBI:133992"/>
    </reaction>
    <physiologicalReaction direction="right-to-left" evidence="8">
        <dbReference type="Rhea" id="RHEA:51318"/>
    </physiologicalReaction>
</comment>
<keyword evidence="6" id="KW-0862">Zinc</keyword>
<dbReference type="InterPro" id="IPR047177">
    <property type="entry name" value="Pept_M20A"/>
</dbReference>
<keyword evidence="5" id="KW-0378">Hydrolase</keyword>
<evidence type="ECO:0000256" key="13">
    <source>
        <dbReference type="ARBA" id="ARBA00047879"/>
    </source>
</evidence>
<comment type="catalytic activity">
    <reaction evidence="23">
        <text>L-phenylalanine + (9Z)-octadecenoate = N-(9Z-octadecenoyl)-L-phenylalanine + H2O</text>
        <dbReference type="Rhea" id="RHEA:51300"/>
        <dbReference type="ChEBI" id="CHEBI:15377"/>
        <dbReference type="ChEBI" id="CHEBI:30823"/>
        <dbReference type="ChEBI" id="CHEBI:58095"/>
        <dbReference type="ChEBI" id="CHEBI:134020"/>
    </reaction>
    <physiologicalReaction direction="left-to-right" evidence="23">
        <dbReference type="Rhea" id="RHEA:51301"/>
    </physiologicalReaction>
    <physiologicalReaction direction="right-to-left" evidence="23">
        <dbReference type="Rhea" id="RHEA:51302"/>
    </physiologicalReaction>
</comment>
<dbReference type="GO" id="GO:0004180">
    <property type="term" value="F:carboxypeptidase activity"/>
    <property type="evidence" value="ECO:0007669"/>
    <property type="project" value="UniProtKB-KW"/>
</dbReference>
<gene>
    <name evidence="26" type="ORF">QR98_0084420</name>
</gene>